<reference evidence="4" key="3">
    <citation type="submission" date="2015-06" db="UniProtKB">
        <authorList>
            <consortium name="EnsemblMetazoa"/>
        </authorList>
    </citation>
    <scope>IDENTIFICATION</scope>
</reference>
<dbReference type="GO" id="GO:0003713">
    <property type="term" value="F:transcription coactivator activity"/>
    <property type="evidence" value="ECO:0007669"/>
    <property type="project" value="TreeGrafter"/>
</dbReference>
<gene>
    <name evidence="3" type="ORF">CAPTEDRAFT_221535</name>
</gene>
<dbReference type="OrthoDB" id="5984934at2759"/>
<dbReference type="GO" id="GO:0043422">
    <property type="term" value="F:protein kinase B binding"/>
    <property type="evidence" value="ECO:0007669"/>
    <property type="project" value="TreeGrafter"/>
</dbReference>
<keyword evidence="5" id="KW-1185">Reference proteome</keyword>
<feature type="domain" description="CARD" evidence="2">
    <location>
        <begin position="35"/>
        <end position="117"/>
    </location>
</feature>
<proteinExistence type="predicted"/>
<dbReference type="PANTHER" id="PTHR34920">
    <property type="entry name" value="B-CELL LYMPHOMA/LEUKEMIA 10"/>
    <property type="match status" value="1"/>
</dbReference>
<dbReference type="GO" id="GO:0019209">
    <property type="term" value="F:kinase activator activity"/>
    <property type="evidence" value="ECO:0007669"/>
    <property type="project" value="TreeGrafter"/>
</dbReference>
<dbReference type="Gene3D" id="1.10.533.10">
    <property type="entry name" value="Death Domain, Fas"/>
    <property type="match status" value="1"/>
</dbReference>
<dbReference type="AlphaFoldDB" id="R7T7V5"/>
<reference evidence="3 5" key="2">
    <citation type="journal article" date="2013" name="Nature">
        <title>Insights into bilaterian evolution from three spiralian genomes.</title>
        <authorList>
            <person name="Simakov O."/>
            <person name="Marletaz F."/>
            <person name="Cho S.J."/>
            <person name="Edsinger-Gonzales E."/>
            <person name="Havlak P."/>
            <person name="Hellsten U."/>
            <person name="Kuo D.H."/>
            <person name="Larsson T."/>
            <person name="Lv J."/>
            <person name="Arendt D."/>
            <person name="Savage R."/>
            <person name="Osoegawa K."/>
            <person name="de Jong P."/>
            <person name="Grimwood J."/>
            <person name="Chapman J.A."/>
            <person name="Shapiro H."/>
            <person name="Aerts A."/>
            <person name="Otillar R.P."/>
            <person name="Terry A.Y."/>
            <person name="Boore J.L."/>
            <person name="Grigoriev I.V."/>
            <person name="Lindberg D.R."/>
            <person name="Seaver E.C."/>
            <person name="Weisblat D.A."/>
            <person name="Putnam N.H."/>
            <person name="Rokhsar D.S."/>
        </authorList>
    </citation>
    <scope>NUCLEOTIDE SEQUENCE</scope>
    <source>
        <strain evidence="3 5">I ESC-2004</strain>
    </source>
</reference>
<protein>
    <recommendedName>
        <fullName evidence="2">CARD domain-containing protein</fullName>
    </recommendedName>
</protein>
<feature type="region of interest" description="Disordered" evidence="1">
    <location>
        <begin position="139"/>
        <end position="163"/>
    </location>
</feature>
<evidence type="ECO:0000256" key="1">
    <source>
        <dbReference type="SAM" id="MobiDB-lite"/>
    </source>
</evidence>
<reference evidence="5" key="1">
    <citation type="submission" date="2012-12" db="EMBL/GenBank/DDBJ databases">
        <authorList>
            <person name="Hellsten U."/>
            <person name="Grimwood J."/>
            <person name="Chapman J.A."/>
            <person name="Shapiro H."/>
            <person name="Aerts A."/>
            <person name="Otillar R.P."/>
            <person name="Terry A.Y."/>
            <person name="Boore J.L."/>
            <person name="Simakov O."/>
            <person name="Marletaz F."/>
            <person name="Cho S.-J."/>
            <person name="Edsinger-Gonzales E."/>
            <person name="Havlak P."/>
            <person name="Kuo D.-H."/>
            <person name="Larsson T."/>
            <person name="Lv J."/>
            <person name="Arendt D."/>
            <person name="Savage R."/>
            <person name="Osoegawa K."/>
            <person name="de Jong P."/>
            <person name="Lindberg D.R."/>
            <person name="Seaver E.C."/>
            <person name="Weisblat D.A."/>
            <person name="Putnam N.H."/>
            <person name="Grigoriev I.V."/>
            <person name="Rokhsar D.S."/>
        </authorList>
    </citation>
    <scope>NUCLEOTIDE SEQUENCE</scope>
    <source>
        <strain evidence="5">I ESC-2004</strain>
    </source>
</reference>
<dbReference type="EMBL" id="KB311229">
    <property type="protein sequence ID" value="ELT89695.1"/>
    <property type="molecule type" value="Genomic_DNA"/>
</dbReference>
<dbReference type="SUPFAM" id="SSF47986">
    <property type="entry name" value="DEATH domain"/>
    <property type="match status" value="1"/>
</dbReference>
<dbReference type="Proteomes" id="UP000014760">
    <property type="component" value="Unassembled WGS sequence"/>
</dbReference>
<dbReference type="InterPro" id="IPR001315">
    <property type="entry name" value="CARD"/>
</dbReference>
<dbReference type="EMBL" id="AMQN01003221">
    <property type="status" value="NOT_ANNOTATED_CDS"/>
    <property type="molecule type" value="Genomic_DNA"/>
</dbReference>
<dbReference type="Pfam" id="PF00619">
    <property type="entry name" value="CARD"/>
    <property type="match status" value="1"/>
</dbReference>
<dbReference type="InterPro" id="IPR033238">
    <property type="entry name" value="BCL10/E10"/>
</dbReference>
<dbReference type="HOGENOM" id="CLU_1628621_0_0_1"/>
<evidence type="ECO:0000313" key="5">
    <source>
        <dbReference type="Proteomes" id="UP000014760"/>
    </source>
</evidence>
<name>R7T7V5_CAPTE</name>
<dbReference type="GO" id="GO:0006915">
    <property type="term" value="P:apoptotic process"/>
    <property type="evidence" value="ECO:0007669"/>
    <property type="project" value="InterPro"/>
</dbReference>
<dbReference type="GO" id="GO:2001238">
    <property type="term" value="P:positive regulation of extrinsic apoptotic signaling pathway"/>
    <property type="evidence" value="ECO:0007669"/>
    <property type="project" value="TreeGrafter"/>
</dbReference>
<evidence type="ECO:0000259" key="2">
    <source>
        <dbReference type="Pfam" id="PF00619"/>
    </source>
</evidence>
<dbReference type="GO" id="GO:0032449">
    <property type="term" value="C:CBM complex"/>
    <property type="evidence" value="ECO:0007669"/>
    <property type="project" value="TreeGrafter"/>
</dbReference>
<evidence type="ECO:0000313" key="4">
    <source>
        <dbReference type="EnsemblMetazoa" id="CapteP221535"/>
    </source>
</evidence>
<dbReference type="InterPro" id="IPR011029">
    <property type="entry name" value="DEATH-like_dom_sf"/>
</dbReference>
<dbReference type="GO" id="GO:0051059">
    <property type="term" value="F:NF-kappaB binding"/>
    <property type="evidence" value="ECO:0007669"/>
    <property type="project" value="TreeGrafter"/>
</dbReference>
<evidence type="ECO:0000313" key="3">
    <source>
        <dbReference type="EMBL" id="ELT89695.1"/>
    </source>
</evidence>
<dbReference type="GO" id="GO:0002250">
    <property type="term" value="P:adaptive immune response"/>
    <property type="evidence" value="ECO:0007669"/>
    <property type="project" value="TreeGrafter"/>
</dbReference>
<organism evidence="3">
    <name type="scientific">Capitella teleta</name>
    <name type="common">Polychaete worm</name>
    <dbReference type="NCBI Taxonomy" id="283909"/>
    <lineage>
        <taxon>Eukaryota</taxon>
        <taxon>Metazoa</taxon>
        <taxon>Spiralia</taxon>
        <taxon>Lophotrochozoa</taxon>
        <taxon>Annelida</taxon>
        <taxon>Polychaeta</taxon>
        <taxon>Sedentaria</taxon>
        <taxon>Scolecida</taxon>
        <taxon>Capitellidae</taxon>
        <taxon>Capitella</taxon>
    </lineage>
</organism>
<dbReference type="EnsemblMetazoa" id="CapteT221535">
    <property type="protein sequence ID" value="CapteP221535"/>
    <property type="gene ID" value="CapteG221535"/>
</dbReference>
<dbReference type="OMA" id="CEEINHK"/>
<dbReference type="GO" id="GO:0005829">
    <property type="term" value="C:cytosol"/>
    <property type="evidence" value="ECO:0007669"/>
    <property type="project" value="TreeGrafter"/>
</dbReference>
<sequence>MAQTFLVGLILATKVVEERQGQETILLWHYIRHPNVLEQHMDYLCRYLEFENHYILLRSCGILNEKDVETIRSLRTRDDKVYDMVTRLARGKSESLDVLCYSIKKNGTQSFVAEKLKKEYHELVEEALERKAAVRAAREAGDDSCLPRPGDIGAPPLPWEPKA</sequence>
<accession>R7T7V5</accession>
<dbReference type="PANTHER" id="PTHR34920:SF1">
    <property type="entry name" value="B-CELL LYMPHOMA_LEUKEMIA 10"/>
    <property type="match status" value="1"/>
</dbReference>